<dbReference type="EMBL" id="MJMH01000022">
    <property type="protein sequence ID" value="OLQ96307.1"/>
    <property type="molecule type" value="Genomic_DNA"/>
</dbReference>
<dbReference type="RefSeq" id="WP_075707318.1">
    <property type="nucleotide sequence ID" value="NZ_AP019655.1"/>
</dbReference>
<dbReference type="GO" id="GO:0045454">
    <property type="term" value="P:cell redox homeostasis"/>
    <property type="evidence" value="ECO:0007669"/>
    <property type="project" value="InterPro"/>
</dbReference>
<organism evidence="9 12">
    <name type="scientific">Vibrio panuliri</name>
    <dbReference type="NCBI Taxonomy" id="1381081"/>
    <lineage>
        <taxon>Bacteria</taxon>
        <taxon>Pseudomonadati</taxon>
        <taxon>Pseudomonadota</taxon>
        <taxon>Gammaproteobacteria</taxon>
        <taxon>Vibrionales</taxon>
        <taxon>Vibrionaceae</taxon>
        <taxon>Vibrio</taxon>
    </lineage>
</organism>
<gene>
    <name evidence="10" type="ORF">BIY20_04855</name>
    <name evidence="9" type="ORF">BIY22_19090</name>
</gene>
<dbReference type="AlphaFoldDB" id="A0A1Q9HKQ6"/>
<dbReference type="InterPro" id="IPR002109">
    <property type="entry name" value="Glutaredoxin"/>
</dbReference>
<keyword evidence="5" id="KW-0249">Electron transport</keyword>
<evidence type="ECO:0000313" key="9">
    <source>
        <dbReference type="EMBL" id="OLQ91003.1"/>
    </source>
</evidence>
<keyword evidence="4" id="KW-0813">Transport</keyword>
<evidence type="ECO:0000256" key="2">
    <source>
        <dbReference type="ARBA" id="ARBA00007787"/>
    </source>
</evidence>
<dbReference type="GO" id="GO:0009055">
    <property type="term" value="F:electron transfer activity"/>
    <property type="evidence" value="ECO:0007669"/>
    <property type="project" value="TreeGrafter"/>
</dbReference>
<evidence type="ECO:0000256" key="4">
    <source>
        <dbReference type="ARBA" id="ARBA00022448"/>
    </source>
</evidence>
<evidence type="ECO:0000256" key="6">
    <source>
        <dbReference type="ARBA" id="ARBA00023157"/>
    </source>
</evidence>
<evidence type="ECO:0000313" key="11">
    <source>
        <dbReference type="Proteomes" id="UP000186039"/>
    </source>
</evidence>
<dbReference type="NCBIfam" id="TIGR02194">
    <property type="entry name" value="GlrX_NrdH"/>
    <property type="match status" value="1"/>
</dbReference>
<comment type="function">
    <text evidence="1">Electron transport system for the ribonucleotide reductase system NrdEF.</text>
</comment>
<keyword evidence="11" id="KW-1185">Reference proteome</keyword>
<dbReference type="STRING" id="1381081.BIY22_19090"/>
<evidence type="ECO:0000256" key="1">
    <source>
        <dbReference type="ARBA" id="ARBA00002292"/>
    </source>
</evidence>
<dbReference type="Gene3D" id="3.40.30.10">
    <property type="entry name" value="Glutaredoxin"/>
    <property type="match status" value="1"/>
</dbReference>
<evidence type="ECO:0000256" key="3">
    <source>
        <dbReference type="ARBA" id="ARBA00017945"/>
    </source>
</evidence>
<dbReference type="SUPFAM" id="SSF52833">
    <property type="entry name" value="Thioredoxin-like"/>
    <property type="match status" value="1"/>
</dbReference>
<evidence type="ECO:0000256" key="5">
    <source>
        <dbReference type="ARBA" id="ARBA00022982"/>
    </source>
</evidence>
<dbReference type="Proteomes" id="UP000186313">
    <property type="component" value="Unassembled WGS sequence"/>
</dbReference>
<dbReference type="Pfam" id="PF00462">
    <property type="entry name" value="Glutaredoxin"/>
    <property type="match status" value="1"/>
</dbReference>
<dbReference type="PANTHER" id="PTHR34386:SF1">
    <property type="entry name" value="GLUTAREDOXIN-LIKE PROTEIN NRDH"/>
    <property type="match status" value="1"/>
</dbReference>
<comment type="caution">
    <text evidence="9">The sequence shown here is derived from an EMBL/GenBank/DDBJ whole genome shotgun (WGS) entry which is preliminary data.</text>
</comment>
<accession>A0A1Q9HKQ6</accession>
<dbReference type="InterPro" id="IPR036249">
    <property type="entry name" value="Thioredoxin-like_sf"/>
</dbReference>
<name>A0A1Q9HKQ6_9VIBR</name>
<dbReference type="Proteomes" id="UP000186039">
    <property type="component" value="Unassembled WGS sequence"/>
</dbReference>
<keyword evidence="7" id="KW-0676">Redox-active center</keyword>
<reference evidence="11 12" key="1">
    <citation type="submission" date="2016-09" db="EMBL/GenBank/DDBJ databases">
        <title>Genomic Taxonomy of the Vibrionaceae.</title>
        <authorList>
            <person name="Gonzalez-Castillo A."/>
            <person name="Gomez-Gil B."/>
            <person name="Enciso-Ibarra K."/>
        </authorList>
    </citation>
    <scope>NUCLEOTIDE SEQUENCE [LARGE SCALE GENOMIC DNA]</scope>
    <source>
        <strain evidence="10 11">CAIM 1902</strain>
        <strain evidence="9 12">CAIM 703</strain>
    </source>
</reference>
<feature type="domain" description="Glutaredoxin" evidence="8">
    <location>
        <begin position="3"/>
        <end position="61"/>
    </location>
</feature>
<evidence type="ECO:0000313" key="10">
    <source>
        <dbReference type="EMBL" id="OLQ96307.1"/>
    </source>
</evidence>
<comment type="similarity">
    <text evidence="2">Belongs to the glutaredoxin family.</text>
</comment>
<dbReference type="EMBL" id="MJMJ01000011">
    <property type="protein sequence ID" value="OLQ91003.1"/>
    <property type="molecule type" value="Genomic_DNA"/>
</dbReference>
<proteinExistence type="inferred from homology"/>
<sequence>MDIIVYSKPQCVQCTATVKALNTKGIPHKVIDLTQDERAMSTVQSMGYKQAPVVVAGTQHWSGFRPDMISQIN</sequence>
<dbReference type="CDD" id="cd02976">
    <property type="entry name" value="NrdH"/>
    <property type="match status" value="1"/>
</dbReference>
<evidence type="ECO:0000256" key="7">
    <source>
        <dbReference type="ARBA" id="ARBA00023284"/>
    </source>
</evidence>
<dbReference type="InterPro" id="IPR011909">
    <property type="entry name" value="GlrX_NrdH"/>
</dbReference>
<dbReference type="PANTHER" id="PTHR34386">
    <property type="entry name" value="GLUTAREDOXIN"/>
    <property type="match status" value="1"/>
</dbReference>
<dbReference type="PROSITE" id="PS51354">
    <property type="entry name" value="GLUTAREDOXIN_2"/>
    <property type="match status" value="1"/>
</dbReference>
<evidence type="ECO:0000313" key="12">
    <source>
        <dbReference type="Proteomes" id="UP000186313"/>
    </source>
</evidence>
<protein>
    <recommendedName>
        <fullName evidence="3">Glutaredoxin-like protein NrdH</fullName>
    </recommendedName>
</protein>
<dbReference type="OrthoDB" id="8545217at2"/>
<keyword evidence="6" id="KW-1015">Disulfide bond</keyword>
<evidence type="ECO:0000259" key="8">
    <source>
        <dbReference type="Pfam" id="PF00462"/>
    </source>
</evidence>
<dbReference type="InterPro" id="IPR051548">
    <property type="entry name" value="Grx-like_ET"/>
</dbReference>